<accession>A0A6S6S925</accession>
<name>A0A6S6S925_9BACT</name>
<evidence type="ECO:0000313" key="2">
    <source>
        <dbReference type="EMBL" id="CAA6804283.1"/>
    </source>
</evidence>
<gene>
    <name evidence="2" type="ORF">HELGO_WM33495</name>
</gene>
<feature type="transmembrane region" description="Helical" evidence="1">
    <location>
        <begin position="203"/>
        <end position="220"/>
    </location>
</feature>
<dbReference type="EMBL" id="CACVAQ010000097">
    <property type="protein sequence ID" value="CAA6804283.1"/>
    <property type="molecule type" value="Genomic_DNA"/>
</dbReference>
<protein>
    <submittedName>
        <fullName evidence="2">Uncharacterized protein</fullName>
    </submittedName>
</protein>
<sequence length="221" mass="25693">MTQINEDPFIEEIEQLDKFSSPMQLIKKALSSFFIVIIISLGFIINWISALIFLFGYFSATSWFWYITGLLLMFAIFPAIYMYFAYSYGRSVAFWQAYKEGIRPLAAKIFGKTLDKFLVEDGAPINENKIIEEVEERKKNFLEKLPDFIRAYFQIFFTSGDILKVVKAQRKSGTDKAVVKQKAMTDFFESLDLQMSELMEPSLIPFYIVGAVNLLCFYFLF</sequence>
<organism evidence="2">
    <name type="scientific">uncultured Aureispira sp</name>
    <dbReference type="NCBI Taxonomy" id="1331704"/>
    <lineage>
        <taxon>Bacteria</taxon>
        <taxon>Pseudomonadati</taxon>
        <taxon>Bacteroidota</taxon>
        <taxon>Saprospiria</taxon>
        <taxon>Saprospirales</taxon>
        <taxon>Saprospiraceae</taxon>
        <taxon>Aureispira</taxon>
        <taxon>environmental samples</taxon>
    </lineage>
</organism>
<keyword evidence="1" id="KW-1133">Transmembrane helix</keyword>
<reference evidence="2" key="1">
    <citation type="submission" date="2020-01" db="EMBL/GenBank/DDBJ databases">
        <authorList>
            <person name="Meier V. D."/>
            <person name="Meier V D."/>
        </authorList>
    </citation>
    <scope>NUCLEOTIDE SEQUENCE</scope>
    <source>
        <strain evidence="2">HLG_WM_MAG_10</strain>
    </source>
</reference>
<keyword evidence="1" id="KW-0472">Membrane</keyword>
<evidence type="ECO:0000256" key="1">
    <source>
        <dbReference type="SAM" id="Phobius"/>
    </source>
</evidence>
<keyword evidence="1" id="KW-0812">Transmembrane</keyword>
<proteinExistence type="predicted"/>
<feature type="transmembrane region" description="Helical" evidence="1">
    <location>
        <begin position="63"/>
        <end position="84"/>
    </location>
</feature>
<dbReference type="AlphaFoldDB" id="A0A6S6S925"/>
<feature type="transmembrane region" description="Helical" evidence="1">
    <location>
        <begin position="33"/>
        <end position="57"/>
    </location>
</feature>